<dbReference type="Pfam" id="PF01129">
    <property type="entry name" value="ART"/>
    <property type="match status" value="1"/>
</dbReference>
<evidence type="ECO:0000256" key="1">
    <source>
        <dbReference type="ARBA" id="ARBA00009558"/>
    </source>
</evidence>
<dbReference type="KEGG" id="caua:113067819"/>
<keyword evidence="2 10" id="KW-0328">Glycosyltransferase</keyword>
<dbReference type="PANTHER" id="PTHR10339:SF27">
    <property type="entry name" value="NAD(P)(+)--ARGININE ADP-RIBOSYLTRANSFERASE"/>
    <property type="match status" value="1"/>
</dbReference>
<evidence type="ECO:0000256" key="10">
    <source>
        <dbReference type="RuleBase" id="RU361228"/>
    </source>
</evidence>
<evidence type="ECO:0000256" key="8">
    <source>
        <dbReference type="ARBA" id="ARBA00023157"/>
    </source>
</evidence>
<feature type="signal peptide" evidence="10">
    <location>
        <begin position="1"/>
        <end position="16"/>
    </location>
</feature>
<evidence type="ECO:0000256" key="3">
    <source>
        <dbReference type="ARBA" id="ARBA00022679"/>
    </source>
</evidence>
<evidence type="ECO:0000256" key="6">
    <source>
        <dbReference type="ARBA" id="ARBA00022857"/>
    </source>
</evidence>
<dbReference type="InterPro" id="IPR050999">
    <property type="entry name" value="ADP-ribosyltransferase_ARG"/>
</dbReference>
<keyword evidence="8" id="KW-1015">Disulfide bond</keyword>
<dbReference type="Proteomes" id="UP000515129">
    <property type="component" value="Linkage group LG28B"/>
</dbReference>
<dbReference type="GO" id="GO:0106274">
    <property type="term" value="F:NAD+-protein-arginine ADP-ribosyltransferase activity"/>
    <property type="evidence" value="ECO:0007669"/>
    <property type="project" value="UniProtKB-EC"/>
</dbReference>
<keyword evidence="11" id="KW-1185">Reference proteome</keyword>
<evidence type="ECO:0000256" key="4">
    <source>
        <dbReference type="ARBA" id="ARBA00022695"/>
    </source>
</evidence>
<organism evidence="11 12">
    <name type="scientific">Carassius auratus</name>
    <name type="common">Goldfish</name>
    <dbReference type="NCBI Taxonomy" id="7957"/>
    <lineage>
        <taxon>Eukaryota</taxon>
        <taxon>Metazoa</taxon>
        <taxon>Chordata</taxon>
        <taxon>Craniata</taxon>
        <taxon>Vertebrata</taxon>
        <taxon>Euteleostomi</taxon>
        <taxon>Actinopterygii</taxon>
        <taxon>Neopterygii</taxon>
        <taxon>Teleostei</taxon>
        <taxon>Ostariophysi</taxon>
        <taxon>Cypriniformes</taxon>
        <taxon>Cyprinidae</taxon>
        <taxon>Cyprininae</taxon>
        <taxon>Carassius</taxon>
    </lineage>
</organism>
<keyword evidence="4" id="KW-0548">Nucleotidyltransferase</keyword>
<dbReference type="SUPFAM" id="SSF56399">
    <property type="entry name" value="ADP-ribosylation"/>
    <property type="match status" value="1"/>
</dbReference>
<evidence type="ECO:0000256" key="5">
    <source>
        <dbReference type="ARBA" id="ARBA00022729"/>
    </source>
</evidence>
<dbReference type="PANTHER" id="PTHR10339">
    <property type="entry name" value="ADP-RIBOSYLTRANSFERASE"/>
    <property type="match status" value="1"/>
</dbReference>
<sequence>MLLIIEALLLVSAALGKDHRAAAVEGVIYPLDMALNSVDDRYEKCTKQMANLVENKYLKQEMSNPETGFGNAWKLAEKNHKPPGENLKKNHLISIYVYTNSKTSDVYKKFNAADRKDKKEYENKTYKWYSLHFLLTDAVQILKKTQNTCYDTYHRTNVEFDKDVLNKEVRFGSFTSSSKNRESTSDYGSKSCFQIYTCQGADITKYSMISEEEEVLIPPYETFKVTAVKRRTDEPKLWCETVYVLKSIGTKSDLNCALFKKQSNTIRLKFNQCITIMYISI</sequence>
<proteinExistence type="inferred from homology"/>
<evidence type="ECO:0000256" key="2">
    <source>
        <dbReference type="ARBA" id="ARBA00022676"/>
    </source>
</evidence>
<reference evidence="12" key="1">
    <citation type="submission" date="2025-08" db="UniProtKB">
        <authorList>
            <consortium name="RefSeq"/>
        </authorList>
    </citation>
    <scope>IDENTIFICATION</scope>
    <source>
        <strain evidence="12">Wakin</strain>
        <tissue evidence="12">Muscle</tissue>
    </source>
</reference>
<dbReference type="RefSeq" id="XP_026096081.1">
    <property type="nucleotide sequence ID" value="XM_026240296.1"/>
</dbReference>
<dbReference type="InterPro" id="IPR000768">
    <property type="entry name" value="ART"/>
</dbReference>
<dbReference type="OrthoDB" id="423533at2759"/>
<dbReference type="FunFam" id="3.90.176.10:FF:000001">
    <property type="entry name" value="NAD(P)(+)--arginine ADP-ribosyltransferase"/>
    <property type="match status" value="1"/>
</dbReference>
<dbReference type="GeneID" id="113067819"/>
<accession>A0A6P6MJ81</accession>
<dbReference type="EC" id="2.4.2.31" evidence="10"/>
<keyword evidence="5 10" id="KW-0732">Signal</keyword>
<feature type="chain" id="PRO_5028516232" description="NAD(P)(+)--arginine ADP-ribosyltransferase" evidence="10">
    <location>
        <begin position="17"/>
        <end position="281"/>
    </location>
</feature>
<protein>
    <recommendedName>
        <fullName evidence="10">NAD(P)(+)--arginine ADP-ribosyltransferase</fullName>
        <ecNumber evidence="10">2.4.2.31</ecNumber>
    </recommendedName>
    <alternativeName>
        <fullName evidence="10">Mono(ADP-ribosyl)transferase</fullName>
    </alternativeName>
</protein>
<dbReference type="Gene3D" id="3.90.176.10">
    <property type="entry name" value="Toxin ADP-ribosyltransferase, Chain A, domain 1"/>
    <property type="match status" value="1"/>
</dbReference>
<keyword evidence="3 10" id="KW-0808">Transferase</keyword>
<dbReference type="GO" id="GO:0016779">
    <property type="term" value="F:nucleotidyltransferase activity"/>
    <property type="evidence" value="ECO:0007669"/>
    <property type="project" value="UniProtKB-KW"/>
</dbReference>
<dbReference type="PRINTS" id="PR00970">
    <property type="entry name" value="RIBTRNSFRASE"/>
</dbReference>
<dbReference type="AlphaFoldDB" id="A0A6P6MJ81"/>
<evidence type="ECO:0000313" key="12">
    <source>
        <dbReference type="RefSeq" id="XP_026096081.1"/>
    </source>
</evidence>
<evidence type="ECO:0000256" key="9">
    <source>
        <dbReference type="ARBA" id="ARBA00047597"/>
    </source>
</evidence>
<evidence type="ECO:0000313" key="11">
    <source>
        <dbReference type="Proteomes" id="UP000515129"/>
    </source>
</evidence>
<comment type="catalytic activity">
    <reaction evidence="9 10">
        <text>L-arginyl-[protein] + NAD(+) = N(omega)-(ADP-D-ribosyl)-L-arginyl-[protein] + nicotinamide + H(+)</text>
        <dbReference type="Rhea" id="RHEA:19149"/>
        <dbReference type="Rhea" id="RHEA-COMP:10532"/>
        <dbReference type="Rhea" id="RHEA-COMP:15087"/>
        <dbReference type="ChEBI" id="CHEBI:15378"/>
        <dbReference type="ChEBI" id="CHEBI:17154"/>
        <dbReference type="ChEBI" id="CHEBI:29965"/>
        <dbReference type="ChEBI" id="CHEBI:57540"/>
        <dbReference type="ChEBI" id="CHEBI:142554"/>
        <dbReference type="EC" id="2.4.2.31"/>
    </reaction>
</comment>
<dbReference type="PROSITE" id="PS51996">
    <property type="entry name" value="TR_MART"/>
    <property type="match status" value="1"/>
</dbReference>
<comment type="similarity">
    <text evidence="1 10">Belongs to the Arg-specific ADP-ribosyltransferase family.</text>
</comment>
<evidence type="ECO:0000256" key="7">
    <source>
        <dbReference type="ARBA" id="ARBA00023027"/>
    </source>
</evidence>
<gene>
    <name evidence="12" type="primary">LOC113067819</name>
</gene>
<name>A0A6P6MJ81_CARAU</name>
<keyword evidence="6 10" id="KW-0521">NADP</keyword>
<dbReference type="GO" id="GO:0003950">
    <property type="term" value="F:NAD+ poly-ADP-ribosyltransferase activity"/>
    <property type="evidence" value="ECO:0007669"/>
    <property type="project" value="TreeGrafter"/>
</dbReference>
<keyword evidence="7 10" id="KW-0520">NAD</keyword>